<dbReference type="Proteomes" id="UP000317572">
    <property type="component" value="Chromosome"/>
</dbReference>
<keyword evidence="1" id="KW-0472">Membrane</keyword>
<protein>
    <submittedName>
        <fullName evidence="2">DUF2165 domain-containing protein</fullName>
    </submittedName>
    <submittedName>
        <fullName evidence="3">DUF2165 family protein</fullName>
    </submittedName>
</protein>
<dbReference type="RefSeq" id="WP_116690929.1">
    <property type="nucleotide sequence ID" value="NZ_CADDTP010000006.1"/>
</dbReference>
<feature type="transmembrane region" description="Helical" evidence="1">
    <location>
        <begin position="9"/>
        <end position="27"/>
    </location>
</feature>
<gene>
    <name evidence="2" type="ORF">EGO53_15810</name>
    <name evidence="3" type="ORF">I6I38_17155</name>
</gene>
<reference evidence="3 5" key="2">
    <citation type="submission" date="2021-01" db="EMBL/GenBank/DDBJ databases">
        <title>FDA dAtabase for Regulatory Grade micrObial Sequences (FDA-ARGOS): Supporting development and validation of Infectious Disease Dx tests.</title>
        <authorList>
            <person name="Blissenbach B."/>
            <person name="Krut O."/>
            <person name="Tallon L."/>
            <person name="Sadzewicz L."/>
            <person name="Zhao X."/>
            <person name="Boylan J."/>
            <person name="Ott S."/>
            <person name="Bowen H."/>
            <person name="Vavikolanu K."/>
            <person name="Mehta A."/>
            <person name="Aluvathingal J."/>
            <person name="Nadendla S."/>
            <person name="Yan Y."/>
            <person name="Sichtig H."/>
        </authorList>
    </citation>
    <scope>NUCLEOTIDE SEQUENCE [LARGE SCALE GENOMIC DNA]</scope>
    <source>
        <strain evidence="3 5">FDAARGOS_1081</strain>
    </source>
</reference>
<sequence length="170" mass="18509">MNEINISRLSCIVLSLFPALWGIFSLLNNTADFANTARHAVGPLLTMQNTYQVPGLMWRAITAPWAGMVGLAFITLLESLAGIAATLGIVLMVKHRGHSYATFARGKAWAMLGALCAIAVWGIGFMVVAGDWFMAWQAKEDPLAVQLGALLYMVPNTLALMLLMLQRDSR</sequence>
<proteinExistence type="predicted"/>
<keyword evidence="5" id="KW-1185">Reference proteome</keyword>
<evidence type="ECO:0000313" key="3">
    <source>
        <dbReference type="EMBL" id="QQU54045.1"/>
    </source>
</evidence>
<keyword evidence="1" id="KW-0812">Transmembrane</keyword>
<dbReference type="InterPro" id="IPR018681">
    <property type="entry name" value="DUF2165_transmembrane"/>
</dbReference>
<dbReference type="Proteomes" id="UP000595237">
    <property type="component" value="Chromosome"/>
</dbReference>
<name>A0A515CYE9_SERLI</name>
<evidence type="ECO:0000313" key="2">
    <source>
        <dbReference type="EMBL" id="QDL33176.1"/>
    </source>
</evidence>
<dbReference type="Pfam" id="PF09933">
    <property type="entry name" value="DUF2165"/>
    <property type="match status" value="1"/>
</dbReference>
<dbReference type="EMBL" id="CP033893">
    <property type="protein sequence ID" value="QDL33176.1"/>
    <property type="molecule type" value="Genomic_DNA"/>
</dbReference>
<organism evidence="2 4">
    <name type="scientific">Serratia liquefaciens</name>
    <dbReference type="NCBI Taxonomy" id="614"/>
    <lineage>
        <taxon>Bacteria</taxon>
        <taxon>Pseudomonadati</taxon>
        <taxon>Pseudomonadota</taxon>
        <taxon>Gammaproteobacteria</taxon>
        <taxon>Enterobacterales</taxon>
        <taxon>Yersiniaceae</taxon>
        <taxon>Serratia</taxon>
    </lineage>
</organism>
<feature type="transmembrane region" description="Helical" evidence="1">
    <location>
        <begin position="147"/>
        <end position="165"/>
    </location>
</feature>
<evidence type="ECO:0000313" key="4">
    <source>
        <dbReference type="Proteomes" id="UP000317572"/>
    </source>
</evidence>
<evidence type="ECO:0000256" key="1">
    <source>
        <dbReference type="SAM" id="Phobius"/>
    </source>
</evidence>
<reference evidence="2 4" key="1">
    <citation type="submission" date="2018-11" db="EMBL/GenBank/DDBJ databases">
        <title>The first complete genome of Serratia liquefaciens isolated from metalophyte plant revel distinctness adaptive mechanisms in an extreme habitat.</title>
        <authorList>
            <person name="Caneschi W.L."/>
            <person name="Sanchez A.B."/>
            <person name="Felestrino E.B."/>
            <person name="Assis R.A.B."/>
            <person name="Lemes C.G.C."/>
            <person name="Cordeiro I.F."/>
            <person name="Fonseca N.P."/>
            <person name="Villa M."/>
            <person name="Vieira I.T."/>
            <person name="Moraes L.A."/>
            <person name="Kamino L.H.Y."/>
            <person name="do Carmo F."/>
            <person name="Garcia C.M."/>
            <person name="Almeida N.F."/>
            <person name="Silva R.S."/>
            <person name="Ferro J.A."/>
            <person name="Ferro M.I.T."/>
            <person name="Varani A.M."/>
            <person name="Ferreira R.M."/>
            <person name="dos Santos V.L."/>
            <person name="Silva U.C."/>
            <person name="Setubal J.C."/>
            <person name="Moreira L.M."/>
        </authorList>
    </citation>
    <scope>NUCLEOTIDE SEQUENCE [LARGE SCALE GENOMIC DNA]</scope>
    <source>
        <strain evidence="2 4">FG3</strain>
    </source>
</reference>
<feature type="transmembrane region" description="Helical" evidence="1">
    <location>
        <begin position="112"/>
        <end position="135"/>
    </location>
</feature>
<accession>A0A515CYE9</accession>
<dbReference type="AlphaFoldDB" id="A0A515CYE9"/>
<feature type="transmembrane region" description="Helical" evidence="1">
    <location>
        <begin position="65"/>
        <end position="91"/>
    </location>
</feature>
<dbReference type="STRING" id="614.XJ20_16660"/>
<keyword evidence="1" id="KW-1133">Transmembrane helix</keyword>
<dbReference type="EMBL" id="CP068148">
    <property type="protein sequence ID" value="QQU54045.1"/>
    <property type="molecule type" value="Genomic_DNA"/>
</dbReference>
<evidence type="ECO:0000313" key="5">
    <source>
        <dbReference type="Proteomes" id="UP000595237"/>
    </source>
</evidence>